<accession>A0A9N7YYX9</accession>
<proteinExistence type="predicted"/>
<protein>
    <submittedName>
        <fullName evidence="1">Uncharacterized protein</fullName>
    </submittedName>
</protein>
<dbReference type="Proteomes" id="UP001153269">
    <property type="component" value="Unassembled WGS sequence"/>
</dbReference>
<evidence type="ECO:0000313" key="1">
    <source>
        <dbReference type="EMBL" id="CAB1443340.1"/>
    </source>
</evidence>
<keyword evidence="2" id="KW-1185">Reference proteome</keyword>
<evidence type="ECO:0000313" key="2">
    <source>
        <dbReference type="Proteomes" id="UP001153269"/>
    </source>
</evidence>
<comment type="caution">
    <text evidence="1">The sequence shown here is derived from an EMBL/GenBank/DDBJ whole genome shotgun (WGS) entry which is preliminary data.</text>
</comment>
<reference evidence="1" key="1">
    <citation type="submission" date="2020-03" db="EMBL/GenBank/DDBJ databases">
        <authorList>
            <person name="Weist P."/>
        </authorList>
    </citation>
    <scope>NUCLEOTIDE SEQUENCE</scope>
</reference>
<dbReference type="EMBL" id="CADEAL010003068">
    <property type="protein sequence ID" value="CAB1443340.1"/>
    <property type="molecule type" value="Genomic_DNA"/>
</dbReference>
<gene>
    <name evidence="1" type="ORF">PLEPLA_LOCUS31056</name>
</gene>
<dbReference type="AlphaFoldDB" id="A0A9N7YYX9"/>
<name>A0A9N7YYX9_PLEPL</name>
<organism evidence="1 2">
    <name type="scientific">Pleuronectes platessa</name>
    <name type="common">European plaice</name>
    <dbReference type="NCBI Taxonomy" id="8262"/>
    <lineage>
        <taxon>Eukaryota</taxon>
        <taxon>Metazoa</taxon>
        <taxon>Chordata</taxon>
        <taxon>Craniata</taxon>
        <taxon>Vertebrata</taxon>
        <taxon>Euteleostomi</taxon>
        <taxon>Actinopterygii</taxon>
        <taxon>Neopterygii</taxon>
        <taxon>Teleostei</taxon>
        <taxon>Neoteleostei</taxon>
        <taxon>Acanthomorphata</taxon>
        <taxon>Carangaria</taxon>
        <taxon>Pleuronectiformes</taxon>
        <taxon>Pleuronectoidei</taxon>
        <taxon>Pleuronectidae</taxon>
        <taxon>Pleuronectes</taxon>
    </lineage>
</organism>
<sequence>MDRRFVSWLGINEDGVVTRGNRLGGGPGGIEEETRERKQMHMRRLRQKKYSTNTQSYLDLGAVEKNVIGSEKRRNRYHVGLAPATSQSDVPLLLPLVYHSS</sequence>